<evidence type="ECO:0000256" key="1">
    <source>
        <dbReference type="SAM" id="SignalP"/>
    </source>
</evidence>
<keyword evidence="3" id="KW-1185">Reference proteome</keyword>
<dbReference type="PROSITE" id="PS51257">
    <property type="entry name" value="PROKAR_LIPOPROTEIN"/>
    <property type="match status" value="1"/>
</dbReference>
<evidence type="ECO:0000313" key="2">
    <source>
        <dbReference type="EMBL" id="NNJ25686.1"/>
    </source>
</evidence>
<feature type="chain" id="PRO_5045303244" evidence="1">
    <location>
        <begin position="20"/>
        <end position="40"/>
    </location>
</feature>
<dbReference type="EMBL" id="WTPX01000046">
    <property type="protein sequence ID" value="NNJ25686.1"/>
    <property type="molecule type" value="Genomic_DNA"/>
</dbReference>
<protein>
    <submittedName>
        <fullName evidence="2">Uncharacterized protein</fullName>
    </submittedName>
</protein>
<feature type="signal peptide" evidence="1">
    <location>
        <begin position="1"/>
        <end position="19"/>
    </location>
</feature>
<keyword evidence="1" id="KW-0732">Signal</keyword>
<accession>A0ABX1VE41</accession>
<proteinExistence type="predicted"/>
<evidence type="ECO:0000313" key="3">
    <source>
        <dbReference type="Proteomes" id="UP000609651"/>
    </source>
</evidence>
<comment type="caution">
    <text evidence="2">The sequence shown here is derived from an EMBL/GenBank/DDBJ whole genome shotgun (WGS) entry which is preliminary data.</text>
</comment>
<sequence length="40" mass="4277">MFRLSAVVPLLCVSLATFGLIGCGAPEPDNSRWEKAQAEV</sequence>
<organism evidence="2 3">
    <name type="scientific">Alienimonas chondri</name>
    <dbReference type="NCBI Taxonomy" id="2681879"/>
    <lineage>
        <taxon>Bacteria</taxon>
        <taxon>Pseudomonadati</taxon>
        <taxon>Planctomycetota</taxon>
        <taxon>Planctomycetia</taxon>
        <taxon>Planctomycetales</taxon>
        <taxon>Planctomycetaceae</taxon>
        <taxon>Alienimonas</taxon>
    </lineage>
</organism>
<reference evidence="2 3" key="1">
    <citation type="journal article" date="2020" name="Syst. Appl. Microbiol.">
        <title>Alienimonas chondri sp. nov., a novel planctomycete isolated from the biofilm of the red alga Chondrus crispus.</title>
        <authorList>
            <person name="Vitorino I."/>
            <person name="Albuquerque L."/>
            <person name="Wiegand S."/>
            <person name="Kallscheuer N."/>
            <person name="da Costa M.S."/>
            <person name="Lobo-da-Cunha A."/>
            <person name="Jogler C."/>
            <person name="Lage O.M."/>
        </authorList>
    </citation>
    <scope>NUCLEOTIDE SEQUENCE [LARGE SCALE GENOMIC DNA]</scope>
    <source>
        <strain evidence="2 3">LzC2</strain>
    </source>
</reference>
<dbReference type="RefSeq" id="WP_261345216.1">
    <property type="nucleotide sequence ID" value="NZ_WTPX01000046.1"/>
</dbReference>
<dbReference type="Proteomes" id="UP000609651">
    <property type="component" value="Unassembled WGS sequence"/>
</dbReference>
<name>A0ABX1VE41_9PLAN</name>
<gene>
    <name evidence="2" type="ORF">LzC2_17590</name>
</gene>